<dbReference type="Proteomes" id="UP001054945">
    <property type="component" value="Unassembled WGS sequence"/>
</dbReference>
<gene>
    <name evidence="1" type="ORF">CEXT_517191</name>
</gene>
<evidence type="ECO:0000313" key="2">
    <source>
        <dbReference type="Proteomes" id="UP001054945"/>
    </source>
</evidence>
<organism evidence="1 2">
    <name type="scientific">Caerostris extrusa</name>
    <name type="common">Bark spider</name>
    <name type="synonym">Caerostris bankana</name>
    <dbReference type="NCBI Taxonomy" id="172846"/>
    <lineage>
        <taxon>Eukaryota</taxon>
        <taxon>Metazoa</taxon>
        <taxon>Ecdysozoa</taxon>
        <taxon>Arthropoda</taxon>
        <taxon>Chelicerata</taxon>
        <taxon>Arachnida</taxon>
        <taxon>Araneae</taxon>
        <taxon>Araneomorphae</taxon>
        <taxon>Entelegynae</taxon>
        <taxon>Araneoidea</taxon>
        <taxon>Araneidae</taxon>
        <taxon>Caerostris</taxon>
    </lineage>
</organism>
<evidence type="ECO:0000313" key="1">
    <source>
        <dbReference type="EMBL" id="GIX78044.1"/>
    </source>
</evidence>
<keyword evidence="2" id="KW-1185">Reference proteome</keyword>
<dbReference type="EMBL" id="BPLR01002813">
    <property type="protein sequence ID" value="GIX78044.1"/>
    <property type="molecule type" value="Genomic_DNA"/>
</dbReference>
<proteinExistence type="predicted"/>
<accession>A0AAV4N3T6</accession>
<name>A0AAV4N3T6_CAEEX</name>
<dbReference type="AlphaFoldDB" id="A0AAV4N3T6"/>
<sequence length="108" mass="12389">MKKVASGSQFNSKVIKLGAFNKLNNSSLNWFKLFQRQLRALNQDLVKIFTRRLRFTTQLILLSQIWLFGVDIDQLRDSSNKTTRHAPGQDKFLGASFTPLVTFTLKGQ</sequence>
<reference evidence="1 2" key="1">
    <citation type="submission" date="2021-06" db="EMBL/GenBank/DDBJ databases">
        <title>Caerostris extrusa draft genome.</title>
        <authorList>
            <person name="Kono N."/>
            <person name="Arakawa K."/>
        </authorList>
    </citation>
    <scope>NUCLEOTIDE SEQUENCE [LARGE SCALE GENOMIC DNA]</scope>
</reference>
<protein>
    <submittedName>
        <fullName evidence="1">Uncharacterized protein</fullName>
    </submittedName>
</protein>
<comment type="caution">
    <text evidence="1">The sequence shown here is derived from an EMBL/GenBank/DDBJ whole genome shotgun (WGS) entry which is preliminary data.</text>
</comment>